<dbReference type="PANTHER" id="PTHR11799">
    <property type="entry name" value="PARAOXONASE"/>
    <property type="match status" value="1"/>
</dbReference>
<feature type="transmembrane region" description="Helical" evidence="1">
    <location>
        <begin position="34"/>
        <end position="52"/>
    </location>
</feature>
<evidence type="ECO:0000259" key="2">
    <source>
        <dbReference type="Pfam" id="PF08450"/>
    </source>
</evidence>
<keyword evidence="1" id="KW-0472">Membrane</keyword>
<dbReference type="EMBL" id="SHBM01000044">
    <property type="protein sequence ID" value="RZO16519.1"/>
    <property type="molecule type" value="Genomic_DNA"/>
</dbReference>
<evidence type="ECO:0000256" key="1">
    <source>
        <dbReference type="SAM" id="Phobius"/>
    </source>
</evidence>
<dbReference type="InterPro" id="IPR013658">
    <property type="entry name" value="SGL"/>
</dbReference>
<evidence type="ECO:0000313" key="3">
    <source>
        <dbReference type="EMBL" id="RZO16519.1"/>
    </source>
</evidence>
<feature type="transmembrane region" description="Helical" evidence="1">
    <location>
        <begin position="6"/>
        <end position="22"/>
    </location>
</feature>
<sequence length="457" mass="52070">MNEVLAISFLAIGIVMLLKKLVLPLVEWVLTTNLKLLGVLGIILGLFFMSVSDFAWSDRLWKSTLFIIGILSILRGLIVIFFEDFFRKVFVSWYKENYYKVAIPFSLMFFSLALLMVSRDYLGPVKNIDVCESDESISIYCEYTNPEDMALLPDNEYLLMSEFGGIRPYEENDGAGSFALMRLVDKKRFTPKIIFAENTWGDPNCIRNTSDAFGPHGIDLVKRNDGAIEVGFVNHFPFESIELFELNKKESDWVMTWRGCVNTPEENYFNDLSIRRDGSFYASHMYKRDITINEWLSAALFKYATGYVVKWDKESFAKVPGSLGSQPNGIGLDEDKELLYINHNLGDKLEVVDLLTGQVVGKYKINSPDNMIITDQSIWLTSLDHETFDAMPCTEDGSINCSLPFSIHEIDRASLKKKNIYSFQETVFGFPTTAYPVGNEVYIGSFHSDRMASFTIN</sequence>
<proteinExistence type="predicted"/>
<comment type="caution">
    <text evidence="3">The sequence shown here is derived from an EMBL/GenBank/DDBJ whole genome shotgun (WGS) entry which is preliminary data.</text>
</comment>
<dbReference type="Gene3D" id="2.120.10.30">
    <property type="entry name" value="TolB, C-terminal domain"/>
    <property type="match status" value="1"/>
</dbReference>
<feature type="transmembrane region" description="Helical" evidence="1">
    <location>
        <begin position="64"/>
        <end position="86"/>
    </location>
</feature>
<keyword evidence="1" id="KW-1133">Transmembrane helix</keyword>
<feature type="domain" description="SMP-30/Gluconolactonase/LRE-like region" evidence="2">
    <location>
        <begin position="260"/>
        <end position="399"/>
    </location>
</feature>
<dbReference type="SUPFAM" id="SSF63829">
    <property type="entry name" value="Calcium-dependent phosphotriesterase"/>
    <property type="match status" value="1"/>
</dbReference>
<dbReference type="InterPro" id="IPR051288">
    <property type="entry name" value="Serum_paraoxonase/arylesterase"/>
</dbReference>
<reference evidence="3 4" key="1">
    <citation type="submission" date="2019-02" db="EMBL/GenBank/DDBJ databases">
        <title>Prokaryotic population dynamics and viral predation in marine succession experiment using metagenomics: the confinement effect.</title>
        <authorList>
            <person name="Haro-Moreno J.M."/>
            <person name="Rodriguez-Valera F."/>
            <person name="Lopez-Perez M."/>
        </authorList>
    </citation>
    <scope>NUCLEOTIDE SEQUENCE [LARGE SCALE GENOMIC DNA]</scope>
    <source>
        <strain evidence="3">MED-G167</strain>
    </source>
</reference>
<gene>
    <name evidence="3" type="ORF">EVB00_02895</name>
</gene>
<evidence type="ECO:0000313" key="4">
    <source>
        <dbReference type="Proteomes" id="UP000318359"/>
    </source>
</evidence>
<dbReference type="PANTHER" id="PTHR11799:SF12">
    <property type="entry name" value="PARAOXONASE-RELATED"/>
    <property type="match status" value="1"/>
</dbReference>
<accession>A0A520M5V3</accession>
<dbReference type="Proteomes" id="UP000318359">
    <property type="component" value="Unassembled WGS sequence"/>
</dbReference>
<organism evidence="3 4">
    <name type="scientific">SAR86 cluster bacterium</name>
    <dbReference type="NCBI Taxonomy" id="2030880"/>
    <lineage>
        <taxon>Bacteria</taxon>
        <taxon>Pseudomonadati</taxon>
        <taxon>Pseudomonadota</taxon>
        <taxon>Gammaproteobacteria</taxon>
        <taxon>SAR86 cluster</taxon>
    </lineage>
</organism>
<protein>
    <recommendedName>
        <fullName evidence="2">SMP-30/Gluconolactonase/LRE-like region domain-containing protein</fullName>
    </recommendedName>
</protein>
<dbReference type="Pfam" id="PF08450">
    <property type="entry name" value="SGL"/>
    <property type="match status" value="1"/>
</dbReference>
<dbReference type="AlphaFoldDB" id="A0A520M5V3"/>
<name>A0A520M5V3_9GAMM</name>
<dbReference type="InterPro" id="IPR011042">
    <property type="entry name" value="6-blade_b-propeller_TolB-like"/>
</dbReference>
<keyword evidence="1" id="KW-0812">Transmembrane</keyword>
<feature type="transmembrane region" description="Helical" evidence="1">
    <location>
        <begin position="98"/>
        <end position="117"/>
    </location>
</feature>